<keyword evidence="2" id="KW-1185">Reference proteome</keyword>
<sequence>MHEVTINIPEEAYAAAVKRAQQEGYDSAENFLSDFIAGSITPDPDNYDRFFTDEVISQLDAAASEARRGNNLTREEMRIHFEQKR</sequence>
<evidence type="ECO:0000313" key="1">
    <source>
        <dbReference type="EMBL" id="BDI29281.1"/>
    </source>
</evidence>
<dbReference type="EMBL" id="AP025739">
    <property type="protein sequence ID" value="BDI29281.1"/>
    <property type="molecule type" value="Genomic_DNA"/>
</dbReference>
<reference evidence="1 2" key="1">
    <citation type="journal article" date="2019" name="Int. J. Syst. Evol. Microbiol.">
        <title>Capsulimonas corticalis gen. nov., sp. nov., an aerobic capsulated bacterium, of a novel bacterial order, Capsulimonadales ord. nov., of the class Armatimonadia of the phylum Armatimonadetes.</title>
        <authorList>
            <person name="Li J."/>
            <person name="Kudo C."/>
            <person name="Tonouchi A."/>
        </authorList>
    </citation>
    <scope>NUCLEOTIDE SEQUENCE [LARGE SCALE GENOMIC DNA]</scope>
    <source>
        <strain evidence="1 2">AX-7</strain>
    </source>
</reference>
<dbReference type="Proteomes" id="UP000287394">
    <property type="component" value="Chromosome"/>
</dbReference>
<dbReference type="RefSeq" id="WP_125206303.1">
    <property type="nucleotide sequence ID" value="NZ_AP025739.1"/>
</dbReference>
<gene>
    <name evidence="1" type="ORF">CCAX7_13320</name>
</gene>
<dbReference type="AlphaFoldDB" id="A0A402D4M3"/>
<organism evidence="1 2">
    <name type="scientific">Capsulimonas corticalis</name>
    <dbReference type="NCBI Taxonomy" id="2219043"/>
    <lineage>
        <taxon>Bacteria</taxon>
        <taxon>Bacillati</taxon>
        <taxon>Armatimonadota</taxon>
        <taxon>Armatimonadia</taxon>
        <taxon>Capsulimonadales</taxon>
        <taxon>Capsulimonadaceae</taxon>
        <taxon>Capsulimonas</taxon>
    </lineage>
</organism>
<protein>
    <submittedName>
        <fullName evidence="1">Uncharacterized protein</fullName>
    </submittedName>
</protein>
<dbReference type="KEGG" id="ccot:CCAX7_13320"/>
<evidence type="ECO:0000313" key="2">
    <source>
        <dbReference type="Proteomes" id="UP000287394"/>
    </source>
</evidence>
<name>A0A402D4M3_9BACT</name>
<proteinExistence type="predicted"/>
<accession>A0A402D4M3</accession>